<organism evidence="8 9">
    <name type="scientific">Paramecium primaurelia</name>
    <dbReference type="NCBI Taxonomy" id="5886"/>
    <lineage>
        <taxon>Eukaryota</taxon>
        <taxon>Sar</taxon>
        <taxon>Alveolata</taxon>
        <taxon>Ciliophora</taxon>
        <taxon>Intramacronucleata</taxon>
        <taxon>Oligohymenophorea</taxon>
        <taxon>Peniculida</taxon>
        <taxon>Parameciidae</taxon>
        <taxon>Paramecium</taxon>
    </lineage>
</organism>
<evidence type="ECO:0000313" key="8">
    <source>
        <dbReference type="EMBL" id="CAD8066775.1"/>
    </source>
</evidence>
<feature type="compositionally biased region" description="Acidic residues" evidence="6">
    <location>
        <begin position="365"/>
        <end position="383"/>
    </location>
</feature>
<dbReference type="EMBL" id="CAJJDM010000038">
    <property type="protein sequence ID" value="CAD8066775.1"/>
    <property type="molecule type" value="Genomic_DNA"/>
</dbReference>
<dbReference type="PROSITE" id="PS51363">
    <property type="entry name" value="W2"/>
    <property type="match status" value="1"/>
</dbReference>
<evidence type="ECO:0000259" key="7">
    <source>
        <dbReference type="PROSITE" id="PS51363"/>
    </source>
</evidence>
<feature type="region of interest" description="Disordered" evidence="6">
    <location>
        <begin position="363"/>
        <end position="383"/>
    </location>
</feature>
<dbReference type="SMART" id="SM00653">
    <property type="entry name" value="eIF2B_5"/>
    <property type="match status" value="1"/>
</dbReference>
<dbReference type="PANTHER" id="PTHR23001:SF7">
    <property type="entry name" value="EUKARYOTIC TRANSLATION INITIATION FACTOR 5"/>
    <property type="match status" value="1"/>
</dbReference>
<gene>
    <name evidence="8" type="ORF">PPRIM_AZ9-3.1.T0390290</name>
</gene>
<dbReference type="Proteomes" id="UP000688137">
    <property type="component" value="Unassembled WGS sequence"/>
</dbReference>
<comment type="similarity">
    <text evidence="1">Belongs to the eIF-2-beta/eIF-5 family.</text>
</comment>
<keyword evidence="5" id="KW-0342">GTP-binding</keyword>
<dbReference type="OMA" id="NAWITDV"/>
<dbReference type="GO" id="GO:0005092">
    <property type="term" value="F:GDP-dissociation inhibitor activity"/>
    <property type="evidence" value="ECO:0007669"/>
    <property type="project" value="TreeGrafter"/>
</dbReference>
<accession>A0A8S1LK26</accession>
<reference evidence="8" key="1">
    <citation type="submission" date="2021-01" db="EMBL/GenBank/DDBJ databases">
        <authorList>
            <consortium name="Genoscope - CEA"/>
            <person name="William W."/>
        </authorList>
    </citation>
    <scope>NUCLEOTIDE SEQUENCE</scope>
</reference>
<sequence>MIKTVLVNIPSYIEDSNYRYKMPKPQLKIEGRGNGIKTNIMNLHEIAKALNCHDQYPLKYLGFEFGSQTSYKFKNDNDVTCIINGAFQDDQIRKQLDKFIEKYILCQKCRYPEMYMKIKGGKIIYGQCDSCGHVSDLDNTHRLASYILKNPPGGNQSIKNGQDEVQMINSEGQSGNKEDKQKKKKVLAAEVGLDSELLETFLVQLRDTYNRLVVNDKIDNDVADMMITQDIKKFNLDRHLKDRVCYLIFQSMFDENPTKGFERNYDLLTTYFNDLDPQLAQCHMILNIQYLMKKRNIDDKYFGTVLKGFYDYSYIDEKYLIKWFENSEEWKNEANQDFLFNEQLDNHYRQLSEPMINWMKSQAGQEEEYYEEEPEGEQVVEQQ</sequence>
<dbReference type="GO" id="GO:0005829">
    <property type="term" value="C:cytosol"/>
    <property type="evidence" value="ECO:0007669"/>
    <property type="project" value="TreeGrafter"/>
</dbReference>
<dbReference type="AlphaFoldDB" id="A0A8S1LK26"/>
<dbReference type="FunFam" id="3.30.30.170:FF:000002">
    <property type="entry name" value="Eukaryotic translation initiation factor 5"/>
    <property type="match status" value="1"/>
</dbReference>
<protein>
    <recommendedName>
        <fullName evidence="7">W2 domain-containing protein</fullName>
    </recommendedName>
</protein>
<comment type="caution">
    <text evidence="8">The sequence shown here is derived from an EMBL/GenBank/DDBJ whole genome shotgun (WGS) entry which is preliminary data.</text>
</comment>
<feature type="domain" description="W2" evidence="7">
    <location>
        <begin position="195"/>
        <end position="369"/>
    </location>
</feature>
<dbReference type="PANTHER" id="PTHR23001">
    <property type="entry name" value="EUKARYOTIC TRANSLATION INITIATION FACTOR"/>
    <property type="match status" value="1"/>
</dbReference>
<dbReference type="GO" id="GO:0001732">
    <property type="term" value="P:formation of cytoplasmic translation initiation complex"/>
    <property type="evidence" value="ECO:0007669"/>
    <property type="project" value="TreeGrafter"/>
</dbReference>
<evidence type="ECO:0000256" key="6">
    <source>
        <dbReference type="SAM" id="MobiDB-lite"/>
    </source>
</evidence>
<evidence type="ECO:0000256" key="2">
    <source>
        <dbReference type="ARBA" id="ARBA00022540"/>
    </source>
</evidence>
<name>A0A8S1LK26_PARPR</name>
<keyword evidence="3" id="KW-0547">Nucleotide-binding</keyword>
<dbReference type="FunFam" id="2.20.25.350:FF:000001">
    <property type="entry name" value="Eukaryotic translation initiation factor 5"/>
    <property type="match status" value="1"/>
</dbReference>
<proteinExistence type="inferred from homology"/>
<dbReference type="GO" id="GO:0071074">
    <property type="term" value="F:eukaryotic initiation factor eIF2 binding"/>
    <property type="evidence" value="ECO:0007669"/>
    <property type="project" value="TreeGrafter"/>
</dbReference>
<dbReference type="InterPro" id="IPR003307">
    <property type="entry name" value="W2_domain"/>
</dbReference>
<dbReference type="Pfam" id="PF01873">
    <property type="entry name" value="eIF-5_eIF-2B"/>
    <property type="match status" value="1"/>
</dbReference>
<evidence type="ECO:0000256" key="3">
    <source>
        <dbReference type="ARBA" id="ARBA00022741"/>
    </source>
</evidence>
<dbReference type="InterPro" id="IPR002735">
    <property type="entry name" value="Transl_init_fac_IF2/IF5_dom"/>
</dbReference>
<dbReference type="GO" id="GO:0003743">
    <property type="term" value="F:translation initiation factor activity"/>
    <property type="evidence" value="ECO:0007669"/>
    <property type="project" value="UniProtKB-KW"/>
</dbReference>
<evidence type="ECO:0000256" key="5">
    <source>
        <dbReference type="ARBA" id="ARBA00023134"/>
    </source>
</evidence>
<evidence type="ECO:0000256" key="1">
    <source>
        <dbReference type="ARBA" id="ARBA00010397"/>
    </source>
</evidence>
<keyword evidence="9" id="KW-1185">Reference proteome</keyword>
<keyword evidence="4" id="KW-0648">Protein biosynthesis</keyword>
<dbReference type="GO" id="GO:0005525">
    <property type="term" value="F:GTP binding"/>
    <property type="evidence" value="ECO:0007669"/>
    <property type="project" value="UniProtKB-KW"/>
</dbReference>
<evidence type="ECO:0000313" key="9">
    <source>
        <dbReference type="Proteomes" id="UP000688137"/>
    </source>
</evidence>
<keyword evidence="2" id="KW-0396">Initiation factor</keyword>
<dbReference type="InterPro" id="IPR045196">
    <property type="entry name" value="IF2/IF5"/>
</dbReference>
<evidence type="ECO:0000256" key="4">
    <source>
        <dbReference type="ARBA" id="ARBA00022917"/>
    </source>
</evidence>
<dbReference type="Pfam" id="PF02020">
    <property type="entry name" value="W2"/>
    <property type="match status" value="1"/>
</dbReference>